<dbReference type="Proteomes" id="UP000587527">
    <property type="component" value="Unassembled WGS sequence"/>
</dbReference>
<evidence type="ECO:0000313" key="3">
    <source>
        <dbReference type="Proteomes" id="UP000587527"/>
    </source>
</evidence>
<keyword evidence="1" id="KW-0802">TPR repeat</keyword>
<dbReference type="PANTHER" id="PTHR10098">
    <property type="entry name" value="RAPSYN-RELATED"/>
    <property type="match status" value="1"/>
</dbReference>
<dbReference type="Pfam" id="PF13424">
    <property type="entry name" value="TPR_12"/>
    <property type="match status" value="1"/>
</dbReference>
<dbReference type="Gene3D" id="1.25.40.10">
    <property type="entry name" value="Tetratricopeptide repeat domain"/>
    <property type="match status" value="1"/>
</dbReference>
<name>A0A841BI59_9ACTN</name>
<protein>
    <submittedName>
        <fullName evidence="2">Tetratricopeptide (TPR) repeat protein</fullName>
    </submittedName>
</protein>
<gene>
    <name evidence="2" type="ORF">F4553_000245</name>
</gene>
<dbReference type="InterPro" id="IPR019734">
    <property type="entry name" value="TPR_rpt"/>
</dbReference>
<comment type="caution">
    <text evidence="2">The sequence shown here is derived from an EMBL/GenBank/DDBJ whole genome shotgun (WGS) entry which is preliminary data.</text>
</comment>
<evidence type="ECO:0000256" key="1">
    <source>
        <dbReference type="PROSITE-ProRule" id="PRU00339"/>
    </source>
</evidence>
<dbReference type="PROSITE" id="PS50005">
    <property type="entry name" value="TPR"/>
    <property type="match status" value="1"/>
</dbReference>
<dbReference type="SUPFAM" id="SSF48452">
    <property type="entry name" value="TPR-like"/>
    <property type="match status" value="1"/>
</dbReference>
<reference evidence="2 3" key="1">
    <citation type="submission" date="2020-08" db="EMBL/GenBank/DDBJ databases">
        <title>Sequencing the genomes of 1000 actinobacteria strains.</title>
        <authorList>
            <person name="Klenk H.-P."/>
        </authorList>
    </citation>
    <scope>NUCLEOTIDE SEQUENCE [LARGE SCALE GENOMIC DNA]</scope>
    <source>
        <strain evidence="2 3">DSM 45362</strain>
    </source>
</reference>
<dbReference type="InterPro" id="IPR011990">
    <property type="entry name" value="TPR-like_helical_dom_sf"/>
</dbReference>
<dbReference type="Pfam" id="PF13176">
    <property type="entry name" value="TPR_7"/>
    <property type="match status" value="1"/>
</dbReference>
<feature type="repeat" description="TPR" evidence="1">
    <location>
        <begin position="65"/>
        <end position="98"/>
    </location>
</feature>
<dbReference type="RefSeq" id="WP_312875054.1">
    <property type="nucleotide sequence ID" value="NZ_JACHMN010000001.1"/>
</dbReference>
<dbReference type="SMART" id="SM00028">
    <property type="entry name" value="TPR"/>
    <property type="match status" value="4"/>
</dbReference>
<dbReference type="EMBL" id="JACHMN010000001">
    <property type="protein sequence ID" value="MBB5866866.1"/>
    <property type="molecule type" value="Genomic_DNA"/>
</dbReference>
<accession>A0A841BI59</accession>
<dbReference type="AlphaFoldDB" id="A0A841BI59"/>
<dbReference type="PANTHER" id="PTHR10098:SF108">
    <property type="entry name" value="TETRATRICOPEPTIDE REPEAT PROTEIN 28"/>
    <property type="match status" value="1"/>
</dbReference>
<evidence type="ECO:0000313" key="2">
    <source>
        <dbReference type="EMBL" id="MBB5866866.1"/>
    </source>
</evidence>
<keyword evidence="3" id="KW-1185">Reference proteome</keyword>
<sequence length="199" mass="21565">MWLGWSRFADVETVAQATLTLGPDAGALYDLRWALTATGRPRQALASYEQALSILLEVGDRAGEAATLSNIGMAYAGLGDRRRALVYYEQALPIRREVGDRAGEAVTLSNIGGVRFGQGDFVGAKTALDGVLHVDRAVGDRSSEALTCFNMAVLLSRMGRPGEAIEFLGRAIVLTEQTEHPALDRMRAFLVELQQLVKE</sequence>
<proteinExistence type="predicted"/>
<organism evidence="2 3">
    <name type="scientific">Allocatelliglobosispora scoriae</name>
    <dbReference type="NCBI Taxonomy" id="643052"/>
    <lineage>
        <taxon>Bacteria</taxon>
        <taxon>Bacillati</taxon>
        <taxon>Actinomycetota</taxon>
        <taxon>Actinomycetes</taxon>
        <taxon>Micromonosporales</taxon>
        <taxon>Micromonosporaceae</taxon>
        <taxon>Allocatelliglobosispora</taxon>
    </lineage>
</organism>